<dbReference type="AlphaFoldDB" id="A0AAC8VVG1"/>
<proteinExistence type="predicted"/>
<sequence>MSHAFAKDSRACAACVSWGGERALSEDNTLVHVARHGVEGECRTASSQDYRRVTKGYHTCTAWAPLPMLKKHGGRIGHTAADLHLPVTAAASRPIQSAAQSAAQSAGQPASQPVPAAAAFAAAPVAVAVLDVPPPPCRADPIDVEQSPQVSVLYTHWLRLKRKRRMPLAVEIDTSQVRESVPRIALMEPTADGADFVYKSCGRALQRRLAERPTTRRVTECHPEQAAQRWLSDLRLCLESGEPRCLLVRDDPMLPGAKFVELLLPLADVEGGPATRVLAYRHVPGG</sequence>
<dbReference type="Proteomes" id="UP000069935">
    <property type="component" value="Chromosome 1"/>
</dbReference>
<organism evidence="1 2">
    <name type="scientific">Azospirillum thiophilum</name>
    <dbReference type="NCBI Taxonomy" id="528244"/>
    <lineage>
        <taxon>Bacteria</taxon>
        <taxon>Pseudomonadati</taxon>
        <taxon>Pseudomonadota</taxon>
        <taxon>Alphaproteobacteria</taxon>
        <taxon>Rhodospirillales</taxon>
        <taxon>Azospirillaceae</taxon>
        <taxon>Azospirillum</taxon>
    </lineage>
</organism>
<reference evidence="1 2" key="2">
    <citation type="journal article" date="2016" name="Genome Announc.">
        <title>Complete Genome Sequence of a Strain of Azospirillum thiophilum Isolated from a Sulfide Spring.</title>
        <authorList>
            <person name="Fomenkov A."/>
            <person name="Vincze T."/>
            <person name="Grabovich M."/>
            <person name="Anton B.P."/>
            <person name="Dubinina G."/>
            <person name="Orlova M."/>
            <person name="Belousova E."/>
            <person name="Roberts R.J."/>
        </authorList>
    </citation>
    <scope>NUCLEOTIDE SEQUENCE [LARGE SCALE GENOMIC DNA]</scope>
    <source>
        <strain evidence="1 2">BV-S</strain>
    </source>
</reference>
<evidence type="ECO:0000313" key="1">
    <source>
        <dbReference type="EMBL" id="ALG70023.1"/>
    </source>
</evidence>
<gene>
    <name evidence="1" type="ORF">AL072_02800</name>
</gene>
<reference evidence="2" key="1">
    <citation type="submission" date="2015-08" db="EMBL/GenBank/DDBJ databases">
        <title>Complete Genome Sequence of Azospirillum thiophilum BV-S.</title>
        <authorList>
            <person name="Fomenkov A."/>
            <person name="Vincze T."/>
            <person name="Grabovich M."/>
            <person name="Dubinina G."/>
            <person name="Orlova M."/>
            <person name="Belousova E."/>
            <person name="Roberts R.J."/>
        </authorList>
    </citation>
    <scope>NUCLEOTIDE SEQUENCE [LARGE SCALE GENOMIC DNA]</scope>
    <source>
        <strain evidence="2">BV-S</strain>
    </source>
</reference>
<evidence type="ECO:0000313" key="2">
    <source>
        <dbReference type="Proteomes" id="UP000069935"/>
    </source>
</evidence>
<dbReference type="KEGG" id="ati:AL072_02800"/>
<dbReference type="EMBL" id="CP012401">
    <property type="protein sequence ID" value="ALG70023.1"/>
    <property type="molecule type" value="Genomic_DNA"/>
</dbReference>
<accession>A0AAC8VVG1</accession>
<dbReference type="RefSeq" id="WP_045581605.1">
    <property type="nucleotide sequence ID" value="NZ_CP012401.1"/>
</dbReference>
<name>A0AAC8VVG1_9PROT</name>
<keyword evidence="2" id="KW-1185">Reference proteome</keyword>
<protein>
    <submittedName>
        <fullName evidence="1">Uncharacterized protein</fullName>
    </submittedName>
</protein>